<feature type="domain" description="Dynein axonemal assembly factor 5 TPR repeats" evidence="3">
    <location>
        <begin position="8"/>
        <end position="307"/>
    </location>
</feature>
<evidence type="ECO:0000259" key="3">
    <source>
        <dbReference type="Pfam" id="PF25757"/>
    </source>
</evidence>
<keyword evidence="5" id="KW-1185">Reference proteome</keyword>
<evidence type="ECO:0000313" key="4">
    <source>
        <dbReference type="EMBL" id="KAH9305027.1"/>
    </source>
</evidence>
<proteinExistence type="predicted"/>
<dbReference type="PANTHER" id="PTHR16216">
    <property type="entry name" value="DYNEIN ASSEMBLY FACTOR 5, AXONEMAL"/>
    <property type="match status" value="1"/>
</dbReference>
<dbReference type="InterPro" id="IPR052623">
    <property type="entry name" value="DAAF5"/>
</dbReference>
<evidence type="ECO:0000259" key="2">
    <source>
        <dbReference type="Pfam" id="PF24573"/>
    </source>
</evidence>
<sequence length="505" mass="56110">TLQRDLNCLADSDRSTRRRALERLQKQLLHGEFSHSPSYLADLQVAWDDTILKNVLKALNDCVEKCRELAIYLINGVASRIPKVDQTVALVIPLITQRMGQLPLIESSEEIRLQMINFISSGCMKRCSEDTLKRVARDLPQVLCTSLGDQFHEIKKGASKAIVMLTECSSEIFSETSEQLLRAILPNIGHTHSKVRIATLEAINSVVLCGLPAGMVADLLVPAIKVLALDRTIVVREQFFVYVAGWLGYAIDINDTENQKSFRGGLDPRTYAPQLLPLLLLGVSDESADVAEKALHLVEGVGEVYMKFECHAETEIAKMVDKESPRRPVESCTRYTDVIDRSNQREEEAGNHPQQDSIGLELPLPYKGRPSKGCRMMVQAYIGKLIYPVQKDLKQWTSNVRLGAARLLHALLILAEEKVADYLDTLVPCLCSAVDDDDIAVAQNVVKALHVLGYYVLPDYWLPLVLDQVTPSRMSQAQVATGLVVFAALLYGTPIHAVKESTVIK</sequence>
<organism evidence="4 5">
    <name type="scientific">Taxus chinensis</name>
    <name type="common">Chinese yew</name>
    <name type="synonym">Taxus wallichiana var. chinensis</name>
    <dbReference type="NCBI Taxonomy" id="29808"/>
    <lineage>
        <taxon>Eukaryota</taxon>
        <taxon>Viridiplantae</taxon>
        <taxon>Streptophyta</taxon>
        <taxon>Embryophyta</taxon>
        <taxon>Tracheophyta</taxon>
        <taxon>Spermatophyta</taxon>
        <taxon>Pinopsida</taxon>
        <taxon>Pinidae</taxon>
        <taxon>Conifers II</taxon>
        <taxon>Cupressales</taxon>
        <taxon>Taxaceae</taxon>
        <taxon>Taxus</taxon>
    </lineage>
</organism>
<feature type="region of interest" description="Disordered" evidence="1">
    <location>
        <begin position="340"/>
        <end position="363"/>
    </location>
</feature>
<reference evidence="4 5" key="1">
    <citation type="journal article" date="2021" name="Nat. Plants">
        <title>The Taxus genome provides insights into paclitaxel biosynthesis.</title>
        <authorList>
            <person name="Xiong X."/>
            <person name="Gou J."/>
            <person name="Liao Q."/>
            <person name="Li Y."/>
            <person name="Zhou Q."/>
            <person name="Bi G."/>
            <person name="Li C."/>
            <person name="Du R."/>
            <person name="Wang X."/>
            <person name="Sun T."/>
            <person name="Guo L."/>
            <person name="Liang H."/>
            <person name="Lu P."/>
            <person name="Wu Y."/>
            <person name="Zhang Z."/>
            <person name="Ro D.K."/>
            <person name="Shang Y."/>
            <person name="Huang S."/>
            <person name="Yan J."/>
        </authorList>
    </citation>
    <scope>NUCLEOTIDE SEQUENCE [LARGE SCALE GENOMIC DNA]</scope>
    <source>
        <strain evidence="4">Ta-2019</strain>
    </source>
</reference>
<evidence type="ECO:0000313" key="5">
    <source>
        <dbReference type="Proteomes" id="UP000824469"/>
    </source>
</evidence>
<feature type="non-terminal residue" evidence="4">
    <location>
        <position position="1"/>
    </location>
</feature>
<protein>
    <recommendedName>
        <fullName evidence="6">TOG domain-containing protein</fullName>
    </recommendedName>
</protein>
<dbReference type="Pfam" id="PF24573">
    <property type="entry name" value="HEAT_DAAF5"/>
    <property type="match status" value="1"/>
</dbReference>
<dbReference type="OMA" id="DRYDHES"/>
<name>A0AA38CSJ5_TAXCH</name>
<dbReference type="SUPFAM" id="SSF48371">
    <property type="entry name" value="ARM repeat"/>
    <property type="match status" value="1"/>
</dbReference>
<feature type="compositionally biased region" description="Basic and acidic residues" evidence="1">
    <location>
        <begin position="340"/>
        <end position="350"/>
    </location>
</feature>
<dbReference type="Gene3D" id="1.25.10.10">
    <property type="entry name" value="Leucine-rich Repeat Variant"/>
    <property type="match status" value="2"/>
</dbReference>
<dbReference type="Pfam" id="PF25757">
    <property type="entry name" value="TPR_DNAAF5"/>
    <property type="match status" value="1"/>
</dbReference>
<evidence type="ECO:0008006" key="6">
    <source>
        <dbReference type="Google" id="ProtNLM"/>
    </source>
</evidence>
<dbReference type="InterPro" id="IPR057978">
    <property type="entry name" value="TPR_DAAF5"/>
</dbReference>
<feature type="domain" description="Dynein axonemal assembly factor 5 HEAT-repeat" evidence="2">
    <location>
        <begin position="365"/>
        <end position="500"/>
    </location>
</feature>
<dbReference type="InterPro" id="IPR016024">
    <property type="entry name" value="ARM-type_fold"/>
</dbReference>
<feature type="non-terminal residue" evidence="4">
    <location>
        <position position="505"/>
    </location>
</feature>
<dbReference type="PANTHER" id="PTHR16216:SF2">
    <property type="entry name" value="DYNEIN AXONEMAL ASSEMBLY FACTOR 5"/>
    <property type="match status" value="1"/>
</dbReference>
<dbReference type="Proteomes" id="UP000824469">
    <property type="component" value="Unassembled WGS sequence"/>
</dbReference>
<dbReference type="EMBL" id="JAHRHJ020000008">
    <property type="protein sequence ID" value="KAH9305027.1"/>
    <property type="molecule type" value="Genomic_DNA"/>
</dbReference>
<evidence type="ECO:0000256" key="1">
    <source>
        <dbReference type="SAM" id="MobiDB-lite"/>
    </source>
</evidence>
<dbReference type="InterPro" id="IPR056497">
    <property type="entry name" value="HEAT_DAAF5"/>
</dbReference>
<comment type="caution">
    <text evidence="4">The sequence shown here is derived from an EMBL/GenBank/DDBJ whole genome shotgun (WGS) entry which is preliminary data.</text>
</comment>
<gene>
    <name evidence="4" type="ORF">KI387_009431</name>
</gene>
<dbReference type="InterPro" id="IPR011989">
    <property type="entry name" value="ARM-like"/>
</dbReference>
<dbReference type="AlphaFoldDB" id="A0AA38CSJ5"/>
<accession>A0AA38CSJ5</accession>